<evidence type="ECO:0000256" key="1">
    <source>
        <dbReference type="ARBA" id="ARBA00011975"/>
    </source>
</evidence>
<reference evidence="8" key="2">
    <citation type="journal article" date="2019" name="Genome Biol. Evol.">
        <title>Day and night: Metabolic profiles and evolutionary relationships of six axenic non-marine cyanobacteria.</title>
        <authorList>
            <person name="Will S.E."/>
            <person name="Henke P."/>
            <person name="Boedeker C."/>
            <person name="Huang S."/>
            <person name="Brinkmann H."/>
            <person name="Rohde M."/>
            <person name="Jarek M."/>
            <person name="Friedl T."/>
            <person name="Seufert S."/>
            <person name="Schumacher M."/>
            <person name="Overmann J."/>
            <person name="Neumann-Schaal M."/>
            <person name="Petersen J."/>
        </authorList>
    </citation>
    <scope>NUCLEOTIDE SEQUENCE [LARGE SCALE GENOMIC DNA]</scope>
    <source>
        <strain evidence="8">PCC 7102</strain>
    </source>
</reference>
<feature type="active site" evidence="6">
    <location>
        <position position="80"/>
    </location>
</feature>
<evidence type="ECO:0000313" key="9">
    <source>
        <dbReference type="Proteomes" id="UP000271624"/>
    </source>
</evidence>
<dbReference type="Gene3D" id="3.40.50.150">
    <property type="entry name" value="Vaccinia Virus protein VP39"/>
    <property type="match status" value="1"/>
</dbReference>
<evidence type="ECO:0000256" key="5">
    <source>
        <dbReference type="ARBA" id="ARBA00022747"/>
    </source>
</evidence>
<evidence type="ECO:0000256" key="3">
    <source>
        <dbReference type="ARBA" id="ARBA00022679"/>
    </source>
</evidence>
<keyword evidence="4 6" id="KW-0949">S-adenosyl-L-methionine</keyword>
<dbReference type="OrthoDB" id="9813719at2"/>
<comment type="caution">
    <text evidence="8">The sequence shown here is derived from an EMBL/GenBank/DDBJ whole genome shotgun (WGS) entry which is preliminary data.</text>
</comment>
<protein>
    <recommendedName>
        <fullName evidence="1">DNA (cytosine-5-)-methyltransferase</fullName>
        <ecNumber evidence="1">2.1.1.37</ecNumber>
    </recommendedName>
</protein>
<dbReference type="Proteomes" id="UP000271624">
    <property type="component" value="Unassembled WGS sequence"/>
</dbReference>
<dbReference type="InterPro" id="IPR050390">
    <property type="entry name" value="C5-Methyltransferase"/>
</dbReference>
<name>A0A3S1ALW3_9CYAN</name>
<dbReference type="Gene3D" id="3.90.120.10">
    <property type="entry name" value="DNA Methylase, subunit A, domain 2"/>
    <property type="match status" value="1"/>
</dbReference>
<gene>
    <name evidence="8" type="ORF">DSM106972_048470</name>
</gene>
<dbReference type="GO" id="GO:0044027">
    <property type="term" value="P:negative regulation of gene expression via chromosomal CpG island methylation"/>
    <property type="evidence" value="ECO:0007669"/>
    <property type="project" value="TreeGrafter"/>
</dbReference>
<dbReference type="PROSITE" id="PS51679">
    <property type="entry name" value="SAM_MT_C5"/>
    <property type="match status" value="1"/>
</dbReference>
<reference evidence="8" key="1">
    <citation type="submission" date="2018-12" db="EMBL/GenBank/DDBJ databases">
        <authorList>
            <person name="Will S."/>
            <person name="Neumann-Schaal M."/>
            <person name="Henke P."/>
        </authorList>
    </citation>
    <scope>NUCLEOTIDE SEQUENCE</scope>
    <source>
        <strain evidence="8">PCC 7102</strain>
    </source>
</reference>
<evidence type="ECO:0000256" key="2">
    <source>
        <dbReference type="ARBA" id="ARBA00022603"/>
    </source>
</evidence>
<dbReference type="AlphaFoldDB" id="A0A3S1ALW3"/>
<keyword evidence="9" id="KW-1185">Reference proteome</keyword>
<comment type="similarity">
    <text evidence="6 7">Belongs to the class I-like SAM-binding methyltransferase superfamily. C5-methyltransferase family.</text>
</comment>
<dbReference type="GO" id="GO:0032259">
    <property type="term" value="P:methylation"/>
    <property type="evidence" value="ECO:0007669"/>
    <property type="project" value="UniProtKB-KW"/>
</dbReference>
<dbReference type="PANTHER" id="PTHR10629">
    <property type="entry name" value="CYTOSINE-SPECIFIC METHYLTRANSFERASE"/>
    <property type="match status" value="1"/>
</dbReference>
<evidence type="ECO:0000313" key="8">
    <source>
        <dbReference type="EMBL" id="RUT03933.1"/>
    </source>
</evidence>
<dbReference type="EC" id="2.1.1.37" evidence="1"/>
<dbReference type="RefSeq" id="WP_127083203.1">
    <property type="nucleotide sequence ID" value="NZ_RSCL01000012.1"/>
</dbReference>
<organism evidence="8 9">
    <name type="scientific">Dulcicalothrix desertica PCC 7102</name>
    <dbReference type="NCBI Taxonomy" id="232991"/>
    <lineage>
        <taxon>Bacteria</taxon>
        <taxon>Bacillati</taxon>
        <taxon>Cyanobacteriota</taxon>
        <taxon>Cyanophyceae</taxon>
        <taxon>Nostocales</taxon>
        <taxon>Calotrichaceae</taxon>
        <taxon>Dulcicalothrix</taxon>
    </lineage>
</organism>
<dbReference type="SUPFAM" id="SSF53335">
    <property type="entry name" value="S-adenosyl-L-methionine-dependent methyltransferases"/>
    <property type="match status" value="1"/>
</dbReference>
<evidence type="ECO:0000256" key="4">
    <source>
        <dbReference type="ARBA" id="ARBA00022691"/>
    </source>
</evidence>
<dbReference type="PRINTS" id="PR00105">
    <property type="entry name" value="C5METTRFRASE"/>
</dbReference>
<dbReference type="Pfam" id="PF00145">
    <property type="entry name" value="DNA_methylase"/>
    <property type="match status" value="1"/>
</dbReference>
<evidence type="ECO:0000256" key="6">
    <source>
        <dbReference type="PROSITE-ProRule" id="PRU01016"/>
    </source>
</evidence>
<dbReference type="NCBIfam" id="TIGR00675">
    <property type="entry name" value="dcm"/>
    <property type="match status" value="1"/>
</dbReference>
<dbReference type="GO" id="GO:0003886">
    <property type="term" value="F:DNA (cytosine-5-)-methyltransferase activity"/>
    <property type="evidence" value="ECO:0007669"/>
    <property type="project" value="UniProtKB-EC"/>
</dbReference>
<evidence type="ECO:0000256" key="7">
    <source>
        <dbReference type="RuleBase" id="RU000416"/>
    </source>
</evidence>
<keyword evidence="3 6" id="KW-0808">Transferase</keyword>
<dbReference type="GO" id="GO:0009307">
    <property type="term" value="P:DNA restriction-modification system"/>
    <property type="evidence" value="ECO:0007669"/>
    <property type="project" value="UniProtKB-KW"/>
</dbReference>
<keyword evidence="2 6" id="KW-0489">Methyltransferase</keyword>
<dbReference type="InterPro" id="IPR029063">
    <property type="entry name" value="SAM-dependent_MTases_sf"/>
</dbReference>
<accession>A0A3S1ALW3</accession>
<dbReference type="InterPro" id="IPR001525">
    <property type="entry name" value="C5_MeTfrase"/>
</dbReference>
<dbReference type="PANTHER" id="PTHR10629:SF52">
    <property type="entry name" value="DNA (CYTOSINE-5)-METHYLTRANSFERASE 1"/>
    <property type="match status" value="1"/>
</dbReference>
<keyword evidence="5" id="KW-0680">Restriction system</keyword>
<dbReference type="GO" id="GO:0003677">
    <property type="term" value="F:DNA binding"/>
    <property type="evidence" value="ECO:0007669"/>
    <property type="project" value="TreeGrafter"/>
</dbReference>
<dbReference type="EMBL" id="RSCL01000012">
    <property type="protein sequence ID" value="RUT03933.1"/>
    <property type="molecule type" value="Genomic_DNA"/>
</dbReference>
<sequence length="434" mass="47904">MLRRVISLFSGAGGLSLGFAQAGLKPIFGIDINHDACITYENNLGISCHNLDLGASNNSELLNLLSPHQDVLAVIGGPPCQGFSSAGSRNGLDPRNLLIFNYFAIVEKVRPLWFLFENVEGLLTSNNGKSVFELVRRFISLGYSLRLEKVNFAAYGLPQSRKRVIIIGNRVGASFNFPFETHSFDAGKHNKLLPLFPHSPTLDEAILGLPEVATSECLIPYTNITPINEYDTFMRLLNDSGGVKHHFSSKRDNDLERYKLLKPGQTMKDLPENLWHPSYRKRAFRRVLDGTPTEKRGGAPVGIKRLHAHQCSPTITSASSHECIHPVFDRPLTLRECARLQSFGDDYVFSGSTSSIATQIGNAFPPLAAKIFAETVSQIEGKAGSGMAFPFLRKAQLIGYRLTDSSGMSPKLMHTDSLLKSLMSNQVEEKFLHA</sequence>
<proteinExistence type="inferred from homology"/>